<feature type="region of interest" description="Disordered" evidence="1">
    <location>
        <begin position="63"/>
        <end position="85"/>
    </location>
</feature>
<organism evidence="2 3">
    <name type="scientific">Nocardioides panacis</name>
    <dbReference type="NCBI Taxonomy" id="2849501"/>
    <lineage>
        <taxon>Bacteria</taxon>
        <taxon>Bacillati</taxon>
        <taxon>Actinomycetota</taxon>
        <taxon>Actinomycetes</taxon>
        <taxon>Propionibacteriales</taxon>
        <taxon>Nocardioidaceae</taxon>
        <taxon>Nocardioides</taxon>
    </lineage>
</organism>
<protein>
    <submittedName>
        <fullName evidence="2">Uncharacterized protein</fullName>
    </submittedName>
</protein>
<dbReference type="KEGG" id="nps:KRR39_18060"/>
<dbReference type="RefSeq" id="WP_216938855.1">
    <property type="nucleotide sequence ID" value="NZ_CP077062.1"/>
</dbReference>
<evidence type="ECO:0000313" key="3">
    <source>
        <dbReference type="Proteomes" id="UP000683575"/>
    </source>
</evidence>
<proteinExistence type="predicted"/>
<evidence type="ECO:0000256" key="1">
    <source>
        <dbReference type="SAM" id="MobiDB-lite"/>
    </source>
</evidence>
<sequence>MGDQEQLQELHDAYVWEVNAAVGEGRPDLVSRLADDYVDRALELLTAGAPTPCGRGDCAICRQPRPAHGRPRRRGWRPVGRRRGR</sequence>
<reference evidence="2" key="1">
    <citation type="submission" date="2021-06" db="EMBL/GenBank/DDBJ databases">
        <title>Complete genome sequence of Nocardioides sp. G188.</title>
        <authorList>
            <person name="Im W.-T."/>
        </authorList>
    </citation>
    <scope>NUCLEOTIDE SEQUENCE</scope>
    <source>
        <strain evidence="2">G188</strain>
    </source>
</reference>
<evidence type="ECO:0000313" key="2">
    <source>
        <dbReference type="EMBL" id="QWZ07344.1"/>
    </source>
</evidence>
<dbReference type="AlphaFoldDB" id="A0A975SY16"/>
<keyword evidence="3" id="KW-1185">Reference proteome</keyword>
<name>A0A975SY16_9ACTN</name>
<feature type="compositionally biased region" description="Basic residues" evidence="1">
    <location>
        <begin position="65"/>
        <end position="85"/>
    </location>
</feature>
<gene>
    <name evidence="2" type="ORF">KRR39_18060</name>
</gene>
<accession>A0A975SY16</accession>
<dbReference type="Proteomes" id="UP000683575">
    <property type="component" value="Chromosome"/>
</dbReference>
<dbReference type="EMBL" id="CP077062">
    <property type="protein sequence ID" value="QWZ07344.1"/>
    <property type="molecule type" value="Genomic_DNA"/>
</dbReference>